<dbReference type="PANTHER" id="PTHR43447">
    <property type="entry name" value="ALPHA-AMYLASE"/>
    <property type="match status" value="1"/>
</dbReference>
<feature type="binding site" evidence="8">
    <location>
        <position position="163"/>
    </location>
    <ligand>
        <name>Ca(2+)</name>
        <dbReference type="ChEBI" id="CHEBI:29108"/>
        <label>2</label>
    </ligand>
</feature>
<evidence type="ECO:0000256" key="4">
    <source>
        <dbReference type="ARBA" id="ARBA00022801"/>
    </source>
</evidence>
<comment type="cofactor">
    <cofactor evidence="1">
        <name>Ca(2+)</name>
        <dbReference type="ChEBI" id="CHEBI:29108"/>
    </cofactor>
</comment>
<dbReference type="OrthoDB" id="9806009at2"/>
<evidence type="ECO:0000313" key="11">
    <source>
        <dbReference type="Proteomes" id="UP000283387"/>
    </source>
</evidence>
<evidence type="ECO:0000256" key="3">
    <source>
        <dbReference type="ARBA" id="ARBA00022723"/>
    </source>
</evidence>
<dbReference type="InterPro" id="IPR013780">
    <property type="entry name" value="Glyco_hydro_b"/>
</dbReference>
<comment type="caution">
    <text evidence="10">The sequence shown here is derived from an EMBL/GenBank/DDBJ whole genome shotgun (WGS) entry which is preliminary data.</text>
</comment>
<evidence type="ECO:0000256" key="6">
    <source>
        <dbReference type="ARBA" id="ARBA00023295"/>
    </source>
</evidence>
<dbReference type="SMART" id="SM00642">
    <property type="entry name" value="Aamy"/>
    <property type="match status" value="1"/>
</dbReference>
<feature type="binding site" evidence="8">
    <location>
        <position position="191"/>
    </location>
    <ligand>
        <name>Ca(2+)</name>
        <dbReference type="ChEBI" id="CHEBI:29108"/>
        <label>1</label>
    </ligand>
</feature>
<dbReference type="CDD" id="cd11318">
    <property type="entry name" value="AmyAc_bac_fung_AmyA"/>
    <property type="match status" value="1"/>
</dbReference>
<feature type="active site" description="Nucleophile" evidence="7">
    <location>
        <position position="228"/>
    </location>
</feature>
<keyword evidence="5" id="KW-0119">Carbohydrate metabolism</keyword>
<dbReference type="EMBL" id="RAPN01000001">
    <property type="protein sequence ID" value="RKD90269.1"/>
    <property type="molecule type" value="Genomic_DNA"/>
</dbReference>
<dbReference type="Gene3D" id="2.40.30.140">
    <property type="match status" value="1"/>
</dbReference>
<dbReference type="Gene3D" id="3.20.20.80">
    <property type="entry name" value="Glycosidases"/>
    <property type="match status" value="1"/>
</dbReference>
<dbReference type="NCBIfam" id="NF006969">
    <property type="entry name" value="PRK09441.1-2"/>
    <property type="match status" value="1"/>
</dbReference>
<keyword evidence="4" id="KW-0378">Hydrolase</keyword>
<keyword evidence="6" id="KW-0326">Glycosidase</keyword>
<feature type="binding site" evidence="8">
    <location>
        <position position="199"/>
    </location>
    <ligand>
        <name>Ca(2+)</name>
        <dbReference type="ChEBI" id="CHEBI:29108"/>
        <label>2</label>
    </ligand>
</feature>
<dbReference type="AlphaFoldDB" id="A0A419W493"/>
<gene>
    <name evidence="10" type="ORF">BC643_0605</name>
</gene>
<dbReference type="GO" id="GO:0005509">
    <property type="term" value="F:calcium ion binding"/>
    <property type="evidence" value="ECO:0007669"/>
    <property type="project" value="InterPro"/>
</dbReference>
<dbReference type="RefSeq" id="WP_120271691.1">
    <property type="nucleotide sequence ID" value="NZ_RAPN01000001.1"/>
</dbReference>
<dbReference type="SUPFAM" id="SSF51445">
    <property type="entry name" value="(Trans)glycosidases"/>
    <property type="match status" value="1"/>
</dbReference>
<dbReference type="NCBIfam" id="NF006968">
    <property type="entry name" value="PRK09441.1-1"/>
    <property type="match status" value="1"/>
</dbReference>
<feature type="binding site" evidence="8">
    <location>
        <position position="106"/>
    </location>
    <ligand>
        <name>Ca(2+)</name>
        <dbReference type="ChEBI" id="CHEBI:29108"/>
        <label>1</label>
    </ligand>
</feature>
<dbReference type="Gene3D" id="2.60.40.1180">
    <property type="entry name" value="Golgi alpha-mannosidase II"/>
    <property type="match status" value="1"/>
</dbReference>
<evidence type="ECO:0000313" key="10">
    <source>
        <dbReference type="EMBL" id="RKD90269.1"/>
    </source>
</evidence>
<organism evidence="10 11">
    <name type="scientific">Mangrovibacterium diazotrophicum</name>
    <dbReference type="NCBI Taxonomy" id="1261403"/>
    <lineage>
        <taxon>Bacteria</taxon>
        <taxon>Pseudomonadati</taxon>
        <taxon>Bacteroidota</taxon>
        <taxon>Bacteroidia</taxon>
        <taxon>Marinilabiliales</taxon>
        <taxon>Prolixibacteraceae</taxon>
        <taxon>Mangrovibacterium</taxon>
    </lineage>
</organism>
<dbReference type="GO" id="GO:0004553">
    <property type="term" value="F:hydrolase activity, hydrolyzing O-glycosyl compounds"/>
    <property type="evidence" value="ECO:0007669"/>
    <property type="project" value="InterPro"/>
</dbReference>
<comment type="similarity">
    <text evidence="2">Belongs to the glycosyl hydrolase 13 family.</text>
</comment>
<dbReference type="Proteomes" id="UP000283387">
    <property type="component" value="Unassembled WGS sequence"/>
</dbReference>
<dbReference type="InterPro" id="IPR006047">
    <property type="entry name" value="GH13_cat_dom"/>
</dbReference>
<protein>
    <submittedName>
        <fullName evidence="10">Alpha-amylase</fullName>
    </submittedName>
</protein>
<feature type="binding site" evidence="8">
    <location>
        <position position="232"/>
    </location>
    <ligand>
        <name>Ca(2+)</name>
        <dbReference type="ChEBI" id="CHEBI:29108"/>
        <label>1</label>
    </ligand>
</feature>
<dbReference type="GO" id="GO:0005975">
    <property type="term" value="P:carbohydrate metabolic process"/>
    <property type="evidence" value="ECO:0007669"/>
    <property type="project" value="InterPro"/>
</dbReference>
<dbReference type="InterPro" id="IPR013776">
    <property type="entry name" value="A-amylase_thermo"/>
</dbReference>
<accession>A0A419W493</accession>
<evidence type="ECO:0000256" key="2">
    <source>
        <dbReference type="ARBA" id="ARBA00008061"/>
    </source>
</evidence>
<feature type="domain" description="Glycosyl hydrolase family 13 catalytic" evidence="9">
    <location>
        <begin position="6"/>
        <end position="407"/>
    </location>
</feature>
<dbReference type="SUPFAM" id="SSF51011">
    <property type="entry name" value="Glycosyl hydrolase domain"/>
    <property type="match status" value="1"/>
</dbReference>
<evidence type="ECO:0000256" key="1">
    <source>
        <dbReference type="ARBA" id="ARBA00001913"/>
    </source>
</evidence>
<sequence length="489" mass="56822">MTQLRGTMLQSFNWYTSDQGTFWNDLAEKGKQLSEAGFTALWLPPASKGMSGTTDVGYGAYDLFDFGEFNQMGATRTKYGTRQEYEDCIHALHVHKLHVYGDVVLNHKMGADSKENVTVIQVDPFNRNNTYGDWHNRDLWTCFTFPGRAKKYSSMEWHWWHFDAAKEDGTIYKMKDKTFETHVDSENKNYDFLMGCDIDFSVDQVRGEVYYWGKWYLDNFPIDGFRIDAVKHIRSYFFKFWLDEMRAHVASSSGKSLFAVGEYWSYDLSRLLRYISDSEGSMSLFDAPLHYNFYQASKMGAAYDMGSILNGTLVKENPILAVTIVENHDTQPLQSLESLVEAWFKPLAYAIILLRDEGYPCVFEADYFGTHYIGKKNDHEYEIWMDSHRWIIDLFLKYRQSHTFGTRNDYLDHHHTIGWTFEGDAEHDSMAVLMTNYVNDFKWMKTGRPNTSYTDQTGHVPYSVTTNSDGWGRFETLGGKVSVWIEQAS</sequence>
<dbReference type="PIRSF" id="PIRSF001021">
    <property type="entry name" value="Alph-amls_thrmst"/>
    <property type="match status" value="1"/>
</dbReference>
<proteinExistence type="inferred from homology"/>
<dbReference type="Pfam" id="PF00128">
    <property type="entry name" value="Alpha-amylase"/>
    <property type="match status" value="1"/>
</dbReference>
<evidence type="ECO:0000256" key="7">
    <source>
        <dbReference type="PIRSR" id="PIRSR001021-1"/>
    </source>
</evidence>
<feature type="binding site" evidence="8">
    <location>
        <position position="197"/>
    </location>
    <ligand>
        <name>Ca(2+)</name>
        <dbReference type="ChEBI" id="CHEBI:29108"/>
        <label>1</label>
    </ligand>
</feature>
<keyword evidence="3 8" id="KW-0479">Metal-binding</keyword>
<keyword evidence="11" id="KW-1185">Reference proteome</keyword>
<evidence type="ECO:0000256" key="8">
    <source>
        <dbReference type="PIRSR" id="PIRSR001021-2"/>
    </source>
</evidence>
<keyword evidence="8" id="KW-0106">Calcium</keyword>
<feature type="active site" description="Proton donor" evidence="7">
    <location>
        <position position="262"/>
    </location>
</feature>
<evidence type="ECO:0000259" key="9">
    <source>
        <dbReference type="SMART" id="SM00642"/>
    </source>
</evidence>
<reference evidence="10 11" key="1">
    <citation type="submission" date="2018-09" db="EMBL/GenBank/DDBJ databases">
        <title>Genomic Encyclopedia of Archaeal and Bacterial Type Strains, Phase II (KMG-II): from individual species to whole genera.</title>
        <authorList>
            <person name="Goeker M."/>
        </authorList>
    </citation>
    <scope>NUCLEOTIDE SEQUENCE [LARGE SCALE GENOMIC DNA]</scope>
    <source>
        <strain evidence="10 11">DSM 27148</strain>
    </source>
</reference>
<dbReference type="InterPro" id="IPR017853">
    <property type="entry name" value="GH"/>
</dbReference>
<evidence type="ECO:0000256" key="5">
    <source>
        <dbReference type="ARBA" id="ARBA00023277"/>
    </source>
</evidence>
<name>A0A419W493_9BACT</name>